<evidence type="ECO:0000256" key="1">
    <source>
        <dbReference type="ARBA" id="ARBA00004141"/>
    </source>
</evidence>
<feature type="compositionally biased region" description="Basic and acidic residues" evidence="5">
    <location>
        <begin position="410"/>
        <end position="428"/>
    </location>
</feature>
<sequence length="439" mass="45248">MREGTQGRGPGRLSFLGLRNLLNSPALRRLSRRAAPTRVDVLAGLVTALALIPETISFSIVAGVDPRIGLLSSFTFSVVIAFVGGRPAMVSAAAGSMALVAAPLVRDHGFEHLVLATVLAGVLQLGLARAGIAQLLTRLPTGATLGFVNGLAILIFLAQMDHLVSVPVVLLVLLGVAIIFGGRHVGIRVPPSLVSTAVLTVVAVALVASAPTVGDEGTLPTGLPGFHAPDVPFTWATLWTVLPTAISLAAVGLVESLLTADLVDRMTGTDSPKRREAYGQGVANVVTGFFGGQPGCAMIGQSLLNVESGGRGRVSTFAAGAWLLALVVLLHPLMEILPTAALVATMIVVALTTFDWSSIAPRRMRGAPVDTVVMVLTTAVVVETSNLAYGVAAGAIVAWLLTRRRRRDTGLPDDALHAPEPARADVDVPRPGAAAPGVG</sequence>
<feature type="transmembrane region" description="Helical" evidence="6">
    <location>
        <begin position="316"/>
        <end position="333"/>
    </location>
</feature>
<dbReference type="EMBL" id="CAFBMK010000063">
    <property type="protein sequence ID" value="CAB4912339.1"/>
    <property type="molecule type" value="Genomic_DNA"/>
</dbReference>
<feature type="transmembrane region" description="Helical" evidence="6">
    <location>
        <begin position="76"/>
        <end position="101"/>
    </location>
</feature>
<feature type="transmembrane region" description="Helical" evidence="6">
    <location>
        <begin position="113"/>
        <end position="132"/>
    </location>
</feature>
<evidence type="ECO:0000256" key="6">
    <source>
        <dbReference type="SAM" id="Phobius"/>
    </source>
</evidence>
<keyword evidence="4 6" id="KW-0472">Membrane</keyword>
<feature type="transmembrane region" description="Helical" evidence="6">
    <location>
        <begin position="164"/>
        <end position="181"/>
    </location>
</feature>
<organism evidence="8">
    <name type="scientific">freshwater metagenome</name>
    <dbReference type="NCBI Taxonomy" id="449393"/>
    <lineage>
        <taxon>unclassified sequences</taxon>
        <taxon>metagenomes</taxon>
        <taxon>ecological metagenomes</taxon>
    </lineage>
</organism>
<feature type="transmembrane region" description="Helical" evidence="6">
    <location>
        <begin position="371"/>
        <end position="401"/>
    </location>
</feature>
<feature type="domain" description="SLC26A/SulP transporter" evidence="7">
    <location>
        <begin position="39"/>
        <end position="166"/>
    </location>
</feature>
<keyword evidence="3 6" id="KW-1133">Transmembrane helix</keyword>
<dbReference type="InterPro" id="IPR011547">
    <property type="entry name" value="SLC26A/SulP_dom"/>
</dbReference>
<reference evidence="8" key="1">
    <citation type="submission" date="2020-05" db="EMBL/GenBank/DDBJ databases">
        <authorList>
            <person name="Chiriac C."/>
            <person name="Salcher M."/>
            <person name="Ghai R."/>
            <person name="Kavagutti S V."/>
        </authorList>
    </citation>
    <scope>NUCLEOTIDE SEQUENCE</scope>
</reference>
<feature type="transmembrane region" description="Helical" evidence="6">
    <location>
        <begin position="139"/>
        <end position="158"/>
    </location>
</feature>
<evidence type="ECO:0000256" key="2">
    <source>
        <dbReference type="ARBA" id="ARBA00022692"/>
    </source>
</evidence>
<name>A0A6J7H9B7_9ZZZZ</name>
<feature type="transmembrane region" description="Helical" evidence="6">
    <location>
        <begin position="233"/>
        <end position="260"/>
    </location>
</feature>
<feature type="transmembrane region" description="Helical" evidence="6">
    <location>
        <begin position="340"/>
        <end position="359"/>
    </location>
</feature>
<evidence type="ECO:0000256" key="3">
    <source>
        <dbReference type="ARBA" id="ARBA00022989"/>
    </source>
</evidence>
<proteinExistence type="predicted"/>
<protein>
    <submittedName>
        <fullName evidence="8">Unannotated protein</fullName>
    </submittedName>
</protein>
<comment type="subcellular location">
    <subcellularLocation>
        <location evidence="1">Membrane</location>
        <topology evidence="1">Multi-pass membrane protein</topology>
    </subcellularLocation>
</comment>
<accession>A0A6J7H9B7</accession>
<gene>
    <name evidence="8" type="ORF">UFOPK3564_01333</name>
</gene>
<feature type="transmembrane region" description="Helical" evidence="6">
    <location>
        <begin position="41"/>
        <end position="64"/>
    </location>
</feature>
<evidence type="ECO:0000256" key="5">
    <source>
        <dbReference type="SAM" id="MobiDB-lite"/>
    </source>
</evidence>
<feature type="region of interest" description="Disordered" evidence="5">
    <location>
        <begin position="410"/>
        <end position="439"/>
    </location>
</feature>
<evidence type="ECO:0000259" key="7">
    <source>
        <dbReference type="Pfam" id="PF00916"/>
    </source>
</evidence>
<feature type="transmembrane region" description="Helical" evidence="6">
    <location>
        <begin position="281"/>
        <end position="304"/>
    </location>
</feature>
<feature type="transmembrane region" description="Helical" evidence="6">
    <location>
        <begin position="193"/>
        <end position="213"/>
    </location>
</feature>
<keyword evidence="2 6" id="KW-0812">Transmembrane</keyword>
<dbReference type="PANTHER" id="PTHR43310:SF1">
    <property type="entry name" value="SULFATE TRANSPORTER YBAR-RELATED"/>
    <property type="match status" value="1"/>
</dbReference>
<evidence type="ECO:0000313" key="8">
    <source>
        <dbReference type="EMBL" id="CAB4912339.1"/>
    </source>
</evidence>
<feature type="domain" description="SLC26A/SulP transporter" evidence="7">
    <location>
        <begin position="167"/>
        <end position="377"/>
    </location>
</feature>
<evidence type="ECO:0000256" key="4">
    <source>
        <dbReference type="ARBA" id="ARBA00023136"/>
    </source>
</evidence>
<dbReference type="GO" id="GO:0016020">
    <property type="term" value="C:membrane"/>
    <property type="evidence" value="ECO:0007669"/>
    <property type="project" value="UniProtKB-SubCell"/>
</dbReference>
<dbReference type="AlphaFoldDB" id="A0A6J7H9B7"/>
<dbReference type="Pfam" id="PF00916">
    <property type="entry name" value="Sulfate_transp"/>
    <property type="match status" value="2"/>
</dbReference>
<dbReference type="InterPro" id="IPR052706">
    <property type="entry name" value="Membrane-Transporter-like"/>
</dbReference>
<dbReference type="PANTHER" id="PTHR43310">
    <property type="entry name" value="SULFATE TRANSPORTER YBAR-RELATED"/>
    <property type="match status" value="1"/>
</dbReference>